<dbReference type="Pfam" id="PF14388">
    <property type="entry name" value="DUF4419"/>
    <property type="match status" value="1"/>
</dbReference>
<reference evidence="1 2" key="1">
    <citation type="journal article" date="2016" name="Nat. Commun.">
        <title>Ectomycorrhizal ecology is imprinted in the genome of the dominant symbiotic fungus Cenococcum geophilum.</title>
        <authorList>
            <consortium name="DOE Joint Genome Institute"/>
            <person name="Peter M."/>
            <person name="Kohler A."/>
            <person name="Ohm R.A."/>
            <person name="Kuo A."/>
            <person name="Krutzmann J."/>
            <person name="Morin E."/>
            <person name="Arend M."/>
            <person name="Barry K.W."/>
            <person name="Binder M."/>
            <person name="Choi C."/>
            <person name="Clum A."/>
            <person name="Copeland A."/>
            <person name="Grisel N."/>
            <person name="Haridas S."/>
            <person name="Kipfer T."/>
            <person name="LaButti K."/>
            <person name="Lindquist E."/>
            <person name="Lipzen A."/>
            <person name="Maire R."/>
            <person name="Meier B."/>
            <person name="Mihaltcheva S."/>
            <person name="Molinier V."/>
            <person name="Murat C."/>
            <person name="Poggeler S."/>
            <person name="Quandt C.A."/>
            <person name="Sperisen C."/>
            <person name="Tritt A."/>
            <person name="Tisserant E."/>
            <person name="Crous P.W."/>
            <person name="Henrissat B."/>
            <person name="Nehls U."/>
            <person name="Egli S."/>
            <person name="Spatafora J.W."/>
            <person name="Grigoriev I.V."/>
            <person name="Martin F.M."/>
        </authorList>
    </citation>
    <scope>NUCLEOTIDE SEQUENCE [LARGE SCALE GENOMIC DNA]</scope>
    <source>
        <strain evidence="1 2">CBS 207.34</strain>
    </source>
</reference>
<protein>
    <recommendedName>
        <fullName evidence="3">DUF4419 domain-containing protein</fullName>
    </recommendedName>
</protein>
<dbReference type="EMBL" id="KV750896">
    <property type="protein sequence ID" value="OCL02697.1"/>
    <property type="molecule type" value="Genomic_DNA"/>
</dbReference>
<evidence type="ECO:0008006" key="3">
    <source>
        <dbReference type="Google" id="ProtNLM"/>
    </source>
</evidence>
<dbReference type="PANTHER" id="PTHR31252">
    <property type="entry name" value="DUF4419 DOMAIN-CONTAINING PROTEIN"/>
    <property type="match status" value="1"/>
</dbReference>
<dbReference type="OrthoDB" id="9978173at2759"/>
<keyword evidence="2" id="KW-1185">Reference proteome</keyword>
<dbReference type="PANTHER" id="PTHR31252:SF11">
    <property type="entry name" value="DUF4419 DOMAIN-CONTAINING PROTEIN"/>
    <property type="match status" value="1"/>
</dbReference>
<dbReference type="AlphaFoldDB" id="A0A8E2EPU9"/>
<accession>A0A8E2EPU9</accession>
<proteinExistence type="predicted"/>
<dbReference type="InterPro" id="IPR025533">
    <property type="entry name" value="DUF4419"/>
</dbReference>
<evidence type="ECO:0000313" key="1">
    <source>
        <dbReference type="EMBL" id="OCL02697.1"/>
    </source>
</evidence>
<sequence length="388" mass="43095">MPVTICPASHAASEVPDSRVAKTSHELLLNGGGDATIRCKEVLQDSFGSLSSEKIVGASNGFVQACIKAYSDHHHLVIRPDDVWITILTQLSLYVNANAEALRSHFVSHEGKKELLVEMDGNKHSASWAKIANQFTHALEQNINDPSLRDWILQTFSTTTETDHTVAAIAMMGTLQAYFSYKAYLKCGIPSVTLEGTRDDWVQLRDAVADKTKLPKMGEQTAEWSRVLKAVLNRFIDSFDHPESLRTRNFWQNIAHYSGGGSGPRFWSGWITAFCFWDEKGRYMRPESVGSVVGSVFKSVLPNWVSTTLMIDGQIFHRINSNDVPPAWVSVPVIVNELGTEYNAKMVAGVVGYHVMESGKKLQDGGTGVDTLKPATGWWMYEERPAMQ</sequence>
<organism evidence="1 2">
    <name type="scientific">Glonium stellatum</name>
    <dbReference type="NCBI Taxonomy" id="574774"/>
    <lineage>
        <taxon>Eukaryota</taxon>
        <taxon>Fungi</taxon>
        <taxon>Dikarya</taxon>
        <taxon>Ascomycota</taxon>
        <taxon>Pezizomycotina</taxon>
        <taxon>Dothideomycetes</taxon>
        <taxon>Pleosporomycetidae</taxon>
        <taxon>Gloniales</taxon>
        <taxon>Gloniaceae</taxon>
        <taxon>Glonium</taxon>
    </lineage>
</organism>
<dbReference type="Proteomes" id="UP000250140">
    <property type="component" value="Unassembled WGS sequence"/>
</dbReference>
<name>A0A8E2EPU9_9PEZI</name>
<evidence type="ECO:0000313" key="2">
    <source>
        <dbReference type="Proteomes" id="UP000250140"/>
    </source>
</evidence>
<gene>
    <name evidence="1" type="ORF">AOQ84DRAFT_357256</name>
</gene>